<evidence type="ECO:0000313" key="2">
    <source>
        <dbReference type="Proteomes" id="UP000249005"/>
    </source>
</evidence>
<gene>
    <name evidence="1" type="ORF">NCTC12151_03211</name>
</gene>
<proteinExistence type="predicted"/>
<keyword evidence="2" id="KW-1185">Reference proteome</keyword>
<evidence type="ECO:0000313" key="1">
    <source>
        <dbReference type="EMBL" id="SQI43748.1"/>
    </source>
</evidence>
<protein>
    <submittedName>
        <fullName evidence="1">Uncharacterized protein</fullName>
    </submittedName>
</protein>
<accession>A0A2X4V6C7</accession>
<name>A0A2X4V6C7_9GAMM</name>
<organism evidence="1 2">
    <name type="scientific">Leminorella richardii</name>
    <dbReference type="NCBI Taxonomy" id="158841"/>
    <lineage>
        <taxon>Bacteria</taxon>
        <taxon>Pseudomonadati</taxon>
        <taxon>Pseudomonadota</taxon>
        <taxon>Gammaproteobacteria</taxon>
        <taxon>Enterobacterales</taxon>
        <taxon>Budviciaceae</taxon>
        <taxon>Leminorella</taxon>
    </lineage>
</organism>
<dbReference type="Proteomes" id="UP000249005">
    <property type="component" value="Chromosome 1"/>
</dbReference>
<dbReference type="KEGG" id="lri:NCTC12151_03211"/>
<dbReference type="EMBL" id="LS483470">
    <property type="protein sequence ID" value="SQI43748.1"/>
    <property type="molecule type" value="Genomic_DNA"/>
</dbReference>
<sequence length="79" mass="9156">MLLYKPQARPAVDRSIFYLTPLIKAYFIVQLSTLVVNKINLGCFNTVIKHIGLNSANEDYTIRIVNHIIRIGFFTKRLF</sequence>
<dbReference type="AlphaFoldDB" id="A0A2X4V6C7"/>
<reference evidence="1 2" key="1">
    <citation type="submission" date="2018-06" db="EMBL/GenBank/DDBJ databases">
        <authorList>
            <consortium name="Pathogen Informatics"/>
            <person name="Doyle S."/>
        </authorList>
    </citation>
    <scope>NUCLEOTIDE SEQUENCE [LARGE SCALE GENOMIC DNA]</scope>
    <source>
        <strain evidence="1 2">NCTC12151</strain>
    </source>
</reference>